<dbReference type="FunFam" id="3.40.30.10:FF:000011">
    <property type="entry name" value="Peroxiredoxin PRX1"/>
    <property type="match status" value="1"/>
</dbReference>
<evidence type="ECO:0000313" key="8">
    <source>
        <dbReference type="EMBL" id="PFX22697.1"/>
    </source>
</evidence>
<dbReference type="InterPro" id="IPR000866">
    <property type="entry name" value="AhpC/TSA"/>
</dbReference>
<dbReference type="CDD" id="cd03016">
    <property type="entry name" value="PRX_1cys"/>
    <property type="match status" value="1"/>
</dbReference>
<dbReference type="Proteomes" id="UP000225706">
    <property type="component" value="Unassembled WGS sequence"/>
</dbReference>
<keyword evidence="2" id="KW-0049">Antioxidant</keyword>
<gene>
    <name evidence="8" type="primary">PRDX6</name>
    <name evidence="8" type="ORF">AWC38_SpisGene12782</name>
</gene>
<keyword evidence="4" id="KW-0676">Redox-active center</keyword>
<comment type="similarity">
    <text evidence="5">Belongs to the peroxiredoxin family. Prx6 subfamily.</text>
</comment>
<dbReference type="FunFam" id="3.30.1020.10:FF:000001">
    <property type="entry name" value="1-Cys peroxiredoxin"/>
    <property type="match status" value="1"/>
</dbReference>
<dbReference type="EMBL" id="LSMT01000232">
    <property type="protein sequence ID" value="PFX22697.1"/>
    <property type="molecule type" value="Genomic_DNA"/>
</dbReference>
<dbReference type="Pfam" id="PF00092">
    <property type="entry name" value="VWA"/>
    <property type="match status" value="2"/>
</dbReference>
<dbReference type="GO" id="GO:0051920">
    <property type="term" value="F:peroxiredoxin activity"/>
    <property type="evidence" value="ECO:0007669"/>
    <property type="project" value="InterPro"/>
</dbReference>
<dbReference type="InterPro" id="IPR002035">
    <property type="entry name" value="VWF_A"/>
</dbReference>
<evidence type="ECO:0000313" key="9">
    <source>
        <dbReference type="Proteomes" id="UP000225706"/>
    </source>
</evidence>
<dbReference type="InterPro" id="IPR045020">
    <property type="entry name" value="PRX_1cys"/>
</dbReference>
<dbReference type="Pfam" id="PF10417">
    <property type="entry name" value="1-cysPrx_C"/>
    <property type="match status" value="1"/>
</dbReference>
<reference evidence="9" key="1">
    <citation type="journal article" date="2017" name="bioRxiv">
        <title>Comparative analysis of the genomes of Stylophora pistillata and Acropora digitifera provides evidence for extensive differences between species of corals.</title>
        <authorList>
            <person name="Voolstra C.R."/>
            <person name="Li Y."/>
            <person name="Liew Y.J."/>
            <person name="Baumgarten S."/>
            <person name="Zoccola D."/>
            <person name="Flot J.-F."/>
            <person name="Tambutte S."/>
            <person name="Allemand D."/>
            <person name="Aranda M."/>
        </authorList>
    </citation>
    <scope>NUCLEOTIDE SEQUENCE [LARGE SCALE GENOMIC DNA]</scope>
</reference>
<feature type="domain" description="Thioredoxin" evidence="7">
    <location>
        <begin position="413"/>
        <end position="576"/>
    </location>
</feature>
<accession>A0A2B4S293</accession>
<evidence type="ECO:0000259" key="6">
    <source>
        <dbReference type="PROSITE" id="PS50234"/>
    </source>
</evidence>
<dbReference type="OrthoDB" id="2996783at2759"/>
<dbReference type="SUPFAM" id="SSF53300">
    <property type="entry name" value="vWA-like"/>
    <property type="match status" value="2"/>
</dbReference>
<keyword evidence="9" id="KW-1185">Reference proteome</keyword>
<dbReference type="SMART" id="SM00327">
    <property type="entry name" value="VWA"/>
    <property type="match status" value="2"/>
</dbReference>
<dbReference type="InterPro" id="IPR013766">
    <property type="entry name" value="Thioredoxin_domain"/>
</dbReference>
<protein>
    <submittedName>
        <fullName evidence="8">Peroxiredoxin-6</fullName>
    </submittedName>
</protein>
<dbReference type="Gene3D" id="3.40.50.410">
    <property type="entry name" value="von Willebrand factor, type A domain"/>
    <property type="match status" value="2"/>
</dbReference>
<proteinExistence type="inferred from homology"/>
<evidence type="ECO:0000256" key="2">
    <source>
        <dbReference type="ARBA" id="ARBA00022862"/>
    </source>
</evidence>
<keyword evidence="3" id="KW-0560">Oxidoreductase</keyword>
<dbReference type="SUPFAM" id="SSF52833">
    <property type="entry name" value="Thioredoxin-like"/>
    <property type="match status" value="1"/>
</dbReference>
<dbReference type="Gene3D" id="3.40.30.10">
    <property type="entry name" value="Glutaredoxin"/>
    <property type="match status" value="1"/>
</dbReference>
<name>A0A2B4S293_STYPI</name>
<dbReference type="PROSITE" id="PS50234">
    <property type="entry name" value="VWFA"/>
    <property type="match status" value="2"/>
</dbReference>
<dbReference type="InterPro" id="IPR036249">
    <property type="entry name" value="Thioredoxin-like_sf"/>
</dbReference>
<dbReference type="InterPro" id="IPR050525">
    <property type="entry name" value="ECM_Assembly_Org"/>
</dbReference>
<dbReference type="Gene3D" id="3.30.1020.10">
    <property type="entry name" value="Antioxidant, Horf6, Chain A, domain2"/>
    <property type="match status" value="1"/>
</dbReference>
<dbReference type="Pfam" id="PF00578">
    <property type="entry name" value="AhpC-TSA"/>
    <property type="match status" value="1"/>
</dbReference>
<dbReference type="InterPro" id="IPR019479">
    <property type="entry name" value="Peroxiredoxin_C"/>
</dbReference>
<evidence type="ECO:0000259" key="7">
    <source>
        <dbReference type="PROSITE" id="PS51352"/>
    </source>
</evidence>
<evidence type="ECO:0000256" key="3">
    <source>
        <dbReference type="ARBA" id="ARBA00023002"/>
    </source>
</evidence>
<evidence type="ECO:0000256" key="4">
    <source>
        <dbReference type="ARBA" id="ARBA00023284"/>
    </source>
</evidence>
<feature type="domain" description="VWFA" evidence="6">
    <location>
        <begin position="210"/>
        <end position="386"/>
    </location>
</feature>
<dbReference type="AlphaFoldDB" id="A0A2B4S293"/>
<dbReference type="PROSITE" id="PS51352">
    <property type="entry name" value="THIOREDOXIN_2"/>
    <property type="match status" value="1"/>
</dbReference>
<feature type="domain" description="VWFA" evidence="6">
    <location>
        <begin position="14"/>
        <end position="196"/>
    </location>
</feature>
<organism evidence="8 9">
    <name type="scientific">Stylophora pistillata</name>
    <name type="common">Smooth cauliflower coral</name>
    <dbReference type="NCBI Taxonomy" id="50429"/>
    <lineage>
        <taxon>Eukaryota</taxon>
        <taxon>Metazoa</taxon>
        <taxon>Cnidaria</taxon>
        <taxon>Anthozoa</taxon>
        <taxon>Hexacorallia</taxon>
        <taxon>Scleractinia</taxon>
        <taxon>Astrocoeniina</taxon>
        <taxon>Pocilloporidae</taxon>
        <taxon>Stylophora</taxon>
    </lineage>
</organism>
<evidence type="ECO:0000256" key="5">
    <source>
        <dbReference type="ARBA" id="ARBA00025719"/>
    </source>
</evidence>
<dbReference type="InterPro" id="IPR036465">
    <property type="entry name" value="vWFA_dom_sf"/>
</dbReference>
<dbReference type="PANTHER" id="PTHR24020">
    <property type="entry name" value="COLLAGEN ALPHA"/>
    <property type="match status" value="1"/>
</dbReference>
<evidence type="ECO:0000256" key="1">
    <source>
        <dbReference type="ARBA" id="ARBA00022559"/>
    </source>
</evidence>
<sequence>MLLAVSAASGCTIDLGLIVDVTRSIKKENVFTVKAGLAKLVQQIGVSEDGTHVSLETFDSKSTIHNYFKDTYHHNEEAVLHLIDHAIDKLSKPTRLDLALKKADEEMFTKASGDRAGVESAMVLFTDGRSHPSQTETDAYRTRVENMKKRGVRMFVFGIGPDSRKEKHQEVLRLIGGDTVFFVQDYSNLDEAIKKLADLMCPCKNSEGMDLALVVDKTASIGTENFLLLKGFILELVQGLPIGPDQTHAGIILFAKEPTLLNTFADKRYHSNEALYNLVDRIDSRLGTRTFIDKALKAANTSLFTTKGGDRSYFPNTLILLTDGRTNRASEPYANIIPSLKAKNVKIIAVGIGDYRKFQGQLEEIAGDLVFNVQDFSKISTLFNGIMSEICRLRHFSPNEVGTGTAKLTAKMVNLGEIFPDFHVRTSEGELDFHKFIEGSWAILFAHPADYTPVCTTELGCLVGMIPEFTKRGVKLIALSCDDVDTHKGWMEDIKAFIKTDLMDFPYPIIADQGRELAVKLGMVDPDEKDSKGLPLTCRAVFVIGPDKKLKLSFLYPASCGRNLHELLRVIDSLQLTATKQVATPADWEPGKDCMVLPTVKDEDLDKLFPKGVKVREMPSGKGYMRYTPHEQTE</sequence>
<dbReference type="STRING" id="50429.A0A2B4S293"/>
<dbReference type="CDD" id="cd01450">
    <property type="entry name" value="vWFA_subfamily_ECM"/>
    <property type="match status" value="2"/>
</dbReference>
<dbReference type="PANTHER" id="PTHR24020:SF20">
    <property type="entry name" value="PH DOMAIN-CONTAINING PROTEIN"/>
    <property type="match status" value="1"/>
</dbReference>
<comment type="caution">
    <text evidence="8">The sequence shown here is derived from an EMBL/GenBank/DDBJ whole genome shotgun (WGS) entry which is preliminary data.</text>
</comment>
<keyword evidence="1" id="KW-0575">Peroxidase</keyword>